<keyword evidence="3" id="KW-1185">Reference proteome</keyword>
<dbReference type="RefSeq" id="WP_252855336.1">
    <property type="nucleotide sequence ID" value="NZ_JAMXLR010000090.1"/>
</dbReference>
<evidence type="ECO:0000313" key="2">
    <source>
        <dbReference type="EMBL" id="MCO6047227.1"/>
    </source>
</evidence>
<dbReference type="Proteomes" id="UP001155241">
    <property type="component" value="Unassembled WGS sequence"/>
</dbReference>
<dbReference type="EMBL" id="JAMXLR010000090">
    <property type="protein sequence ID" value="MCO6047227.1"/>
    <property type="molecule type" value="Genomic_DNA"/>
</dbReference>
<gene>
    <name evidence="2" type="ORF">NG895_25285</name>
</gene>
<reference evidence="2" key="1">
    <citation type="submission" date="2022-06" db="EMBL/GenBank/DDBJ databases">
        <title>Aeoliella straminimaris, a novel planctomycete from sediments.</title>
        <authorList>
            <person name="Vitorino I.R."/>
            <person name="Lage O.M."/>
        </authorList>
    </citation>
    <scope>NUCLEOTIDE SEQUENCE</scope>
    <source>
        <strain evidence="2">ICT_H6.2</strain>
    </source>
</reference>
<feature type="region of interest" description="Disordered" evidence="1">
    <location>
        <begin position="76"/>
        <end position="96"/>
    </location>
</feature>
<protein>
    <submittedName>
        <fullName evidence="2">Uncharacterized protein</fullName>
    </submittedName>
</protein>
<organism evidence="2 3">
    <name type="scientific">Aeoliella straminimaris</name>
    <dbReference type="NCBI Taxonomy" id="2954799"/>
    <lineage>
        <taxon>Bacteria</taxon>
        <taxon>Pseudomonadati</taxon>
        <taxon>Planctomycetota</taxon>
        <taxon>Planctomycetia</taxon>
        <taxon>Pirellulales</taxon>
        <taxon>Lacipirellulaceae</taxon>
        <taxon>Aeoliella</taxon>
    </lineage>
</organism>
<evidence type="ECO:0000256" key="1">
    <source>
        <dbReference type="SAM" id="MobiDB-lite"/>
    </source>
</evidence>
<comment type="caution">
    <text evidence="2">The sequence shown here is derived from an EMBL/GenBank/DDBJ whole genome shotgun (WGS) entry which is preliminary data.</text>
</comment>
<sequence length="96" mass="10693">MVLEEVYVHPGAYTRQQIQQLESTLTSTGIRKVEINRQQSLKDQGHDLYEALSDAGLGFKHLDRVFNANQALEAGDSSQLESLPDTYAVGDNQTLE</sequence>
<accession>A0A9X2FFS7</accession>
<evidence type="ECO:0000313" key="3">
    <source>
        <dbReference type="Proteomes" id="UP001155241"/>
    </source>
</evidence>
<proteinExistence type="predicted"/>
<dbReference type="AlphaFoldDB" id="A0A9X2FFS7"/>
<name>A0A9X2FFS7_9BACT</name>